<dbReference type="CDD" id="cd05483">
    <property type="entry name" value="retropepsin_like_bacteria"/>
    <property type="match status" value="1"/>
</dbReference>
<proteinExistence type="predicted"/>
<accession>A0A225W119</accession>
<dbReference type="OrthoDB" id="128412at2759"/>
<sequence length="304" mass="34673">MLEFIARLARQGIVKGLPTPMLDRLLTGKADPGDGLGPSGWLHSDGTYPEFPVEFRLRDGERYWWWTTHQPEKEKRMFATVHGVVNDVRTRILLDTGVSLSMVGLDLARKLKLKLHRENQVKVSGLGGILTQIMASAEVKLILGSRVVYIMELWVVSIGEDVFLGMDFMFRAGVRVIVREGLVQLPDEDSILMYDDAVKVPQGVDLPVTSPKYFYLMPGEHAVVRTQYGHRNPERKVVWAGRGDRWATKIVFQARSWPVAIKAGRFGCPGTRGYHEWQTLILEHAQSEQDRLRAERREQTLRER</sequence>
<dbReference type="SUPFAM" id="SSF50630">
    <property type="entry name" value="Acid proteases"/>
    <property type="match status" value="1"/>
</dbReference>
<dbReference type="Pfam" id="PF13650">
    <property type="entry name" value="Asp_protease_2"/>
    <property type="match status" value="1"/>
</dbReference>
<protein>
    <recommendedName>
        <fullName evidence="3">Peptidase A2 domain-containing protein</fullName>
    </recommendedName>
</protein>
<evidence type="ECO:0000313" key="2">
    <source>
        <dbReference type="Proteomes" id="UP000198211"/>
    </source>
</evidence>
<evidence type="ECO:0000313" key="1">
    <source>
        <dbReference type="EMBL" id="OWZ11451.1"/>
    </source>
</evidence>
<comment type="caution">
    <text evidence="1">The sequence shown here is derived from an EMBL/GenBank/DDBJ whole genome shotgun (WGS) entry which is preliminary data.</text>
</comment>
<dbReference type="InterPro" id="IPR021109">
    <property type="entry name" value="Peptidase_aspartic_dom_sf"/>
</dbReference>
<dbReference type="AlphaFoldDB" id="A0A225W119"/>
<organism evidence="1 2">
    <name type="scientific">Phytophthora megakarya</name>
    <dbReference type="NCBI Taxonomy" id="4795"/>
    <lineage>
        <taxon>Eukaryota</taxon>
        <taxon>Sar</taxon>
        <taxon>Stramenopiles</taxon>
        <taxon>Oomycota</taxon>
        <taxon>Peronosporomycetes</taxon>
        <taxon>Peronosporales</taxon>
        <taxon>Peronosporaceae</taxon>
        <taxon>Phytophthora</taxon>
    </lineage>
</organism>
<gene>
    <name evidence="1" type="ORF">PHMEG_00015526</name>
</gene>
<dbReference type="InterPro" id="IPR034122">
    <property type="entry name" value="Retropepsin-like_bacterial"/>
</dbReference>
<dbReference type="Proteomes" id="UP000198211">
    <property type="component" value="Unassembled WGS sequence"/>
</dbReference>
<evidence type="ECO:0008006" key="3">
    <source>
        <dbReference type="Google" id="ProtNLM"/>
    </source>
</evidence>
<name>A0A225W119_9STRA</name>
<dbReference type="EMBL" id="NBNE01002122">
    <property type="protein sequence ID" value="OWZ11451.1"/>
    <property type="molecule type" value="Genomic_DNA"/>
</dbReference>
<keyword evidence="2" id="KW-1185">Reference proteome</keyword>
<dbReference type="Gene3D" id="2.40.70.10">
    <property type="entry name" value="Acid Proteases"/>
    <property type="match status" value="1"/>
</dbReference>
<reference evidence="2" key="1">
    <citation type="submission" date="2017-03" db="EMBL/GenBank/DDBJ databases">
        <title>Phytopthora megakarya and P. palmivora, two closely related causual agents of cacao black pod achieved similar genome size and gene model numbers by different mechanisms.</title>
        <authorList>
            <person name="Ali S."/>
            <person name="Shao J."/>
            <person name="Larry D.J."/>
            <person name="Kronmiller B."/>
            <person name="Shen D."/>
            <person name="Strem M.D."/>
            <person name="Melnick R.L."/>
            <person name="Guiltinan M.J."/>
            <person name="Tyler B.M."/>
            <person name="Meinhardt L.W."/>
            <person name="Bailey B.A."/>
        </authorList>
    </citation>
    <scope>NUCLEOTIDE SEQUENCE [LARGE SCALE GENOMIC DNA]</scope>
    <source>
        <strain evidence="2">zdho120</strain>
    </source>
</reference>